<comment type="caution">
    <text evidence="1">The sequence shown here is derived from an EMBL/GenBank/DDBJ whole genome shotgun (WGS) entry which is preliminary data.</text>
</comment>
<dbReference type="EMBL" id="SRYA01000012">
    <property type="protein sequence ID" value="TGY96886.1"/>
    <property type="molecule type" value="Genomic_DNA"/>
</dbReference>
<evidence type="ECO:0000313" key="1">
    <source>
        <dbReference type="EMBL" id="TGY96886.1"/>
    </source>
</evidence>
<accession>A0AC61RY76</accession>
<dbReference type="Proteomes" id="UP000304953">
    <property type="component" value="Unassembled WGS sequence"/>
</dbReference>
<evidence type="ECO:0000313" key="2">
    <source>
        <dbReference type="Proteomes" id="UP000304953"/>
    </source>
</evidence>
<name>A0AC61RY76_9FIRM</name>
<reference evidence="1" key="1">
    <citation type="submission" date="2019-04" db="EMBL/GenBank/DDBJ databases">
        <title>Microbes associate with the intestines of laboratory mice.</title>
        <authorList>
            <person name="Navarre W."/>
            <person name="Wong E."/>
            <person name="Huang K."/>
            <person name="Tropini C."/>
            <person name="Ng K."/>
            <person name="Yu B."/>
        </authorList>
    </citation>
    <scope>NUCLEOTIDE SEQUENCE</scope>
    <source>
        <strain evidence="1">NM01_1-7b</strain>
    </source>
</reference>
<sequence>MKSDFTLAKEELQRIGIKRVAADFYAEPKRKGSVYFVKSPATHDKTASLALYPNSNRFTDFANGNLSGDCISFVVYVKGCNQWQALKELQESLRRQK</sequence>
<keyword evidence="2" id="KW-1185">Reference proteome</keyword>
<gene>
    <name evidence="1" type="ORF">E5329_07780</name>
</gene>
<protein>
    <submittedName>
        <fullName evidence="1">Uncharacterized protein</fullName>
    </submittedName>
</protein>
<organism evidence="1 2">
    <name type="scientific">Petralouisia muris</name>
    <dbReference type="NCBI Taxonomy" id="3032872"/>
    <lineage>
        <taxon>Bacteria</taxon>
        <taxon>Bacillati</taxon>
        <taxon>Bacillota</taxon>
        <taxon>Clostridia</taxon>
        <taxon>Lachnospirales</taxon>
        <taxon>Lachnospiraceae</taxon>
        <taxon>Petralouisia</taxon>
    </lineage>
</organism>
<proteinExistence type="predicted"/>